<feature type="chain" id="PRO_5045233539" evidence="1">
    <location>
        <begin position="27"/>
        <end position="204"/>
    </location>
</feature>
<evidence type="ECO:0000313" key="3">
    <source>
        <dbReference type="Proteomes" id="UP001064896"/>
    </source>
</evidence>
<name>A0ABN6BXU9_9PSED</name>
<feature type="signal peptide" evidence="1">
    <location>
        <begin position="1"/>
        <end position="26"/>
    </location>
</feature>
<organism evidence="2 3">
    <name type="scientific">Pseudomonas solani</name>
    <dbReference type="NCBI Taxonomy" id="2731552"/>
    <lineage>
        <taxon>Bacteria</taxon>
        <taxon>Pseudomonadati</taxon>
        <taxon>Pseudomonadota</taxon>
        <taxon>Gammaproteobacteria</taxon>
        <taxon>Pseudomonadales</taxon>
        <taxon>Pseudomonadaceae</taxon>
        <taxon>Pseudomonas</taxon>
    </lineage>
</organism>
<dbReference type="Proteomes" id="UP001064896">
    <property type="component" value="Chromosome"/>
</dbReference>
<keyword evidence="3" id="KW-1185">Reference proteome</keyword>
<evidence type="ECO:0000313" key="2">
    <source>
        <dbReference type="EMBL" id="BCD87986.1"/>
    </source>
</evidence>
<reference evidence="2" key="1">
    <citation type="submission" date="2020-05" db="EMBL/GenBank/DDBJ databases">
        <title>Complete genome sequence of Pseudomonas sp. Sm006.</title>
        <authorList>
            <person name="Takeuchi K."/>
            <person name="Someya N."/>
        </authorList>
    </citation>
    <scope>NUCLEOTIDE SEQUENCE</scope>
    <source>
        <strain evidence="2">Sm006</strain>
    </source>
</reference>
<keyword evidence="1" id="KW-0732">Signal</keyword>
<dbReference type="RefSeq" id="WP_265168197.1">
    <property type="nucleotide sequence ID" value="NZ_AP023081.1"/>
</dbReference>
<evidence type="ECO:0000256" key="1">
    <source>
        <dbReference type="SAM" id="SignalP"/>
    </source>
</evidence>
<sequence length="204" mass="22380">MNIKNKVVLGVSLALLLIQVQQSAMAADWWVIFGTGDQPNRDLFYADGASVAELKMESGQAEPARSVTVVQIFETADAPDFVAYDLQFQCNKRLLKVNTVTAYNRSATASTLPAPKGWNPVPQSWIDRSYDFACKPDGREANAMMRLGNTTADVLATVTRTKMWGITRPSAYYEENHGPNAVKNSSQGVLRDLDLLLGNKPANP</sequence>
<accession>A0ABN6BXU9</accession>
<protein>
    <submittedName>
        <fullName evidence="2">Uncharacterized protein</fullName>
    </submittedName>
</protein>
<gene>
    <name evidence="2" type="ORF">PSm6_43930</name>
</gene>
<dbReference type="EMBL" id="AP023081">
    <property type="protein sequence ID" value="BCD87986.1"/>
    <property type="molecule type" value="Genomic_DNA"/>
</dbReference>
<proteinExistence type="predicted"/>